<evidence type="ECO:0000256" key="1">
    <source>
        <dbReference type="SAM" id="MobiDB-lite"/>
    </source>
</evidence>
<evidence type="ECO:0000313" key="3">
    <source>
        <dbReference type="EMBL" id="MBD8063040.1"/>
    </source>
</evidence>
<accession>A0ABR8Z3W1</accession>
<feature type="compositionally biased region" description="Basic and acidic residues" evidence="1">
    <location>
        <begin position="165"/>
        <end position="174"/>
    </location>
</feature>
<proteinExistence type="predicted"/>
<evidence type="ECO:0000259" key="2">
    <source>
        <dbReference type="Pfam" id="PF09350"/>
    </source>
</evidence>
<dbReference type="Pfam" id="PF09350">
    <property type="entry name" value="DJC28_CD"/>
    <property type="match status" value="1"/>
</dbReference>
<evidence type="ECO:0000313" key="4">
    <source>
        <dbReference type="Proteomes" id="UP000661894"/>
    </source>
</evidence>
<reference evidence="3 4" key="1">
    <citation type="submission" date="2020-08" db="EMBL/GenBank/DDBJ databases">
        <title>A Genomic Blueprint of the Chicken Gut Microbiome.</title>
        <authorList>
            <person name="Gilroy R."/>
            <person name="Ravi A."/>
            <person name="Getino M."/>
            <person name="Pursley I."/>
            <person name="Horton D.L."/>
            <person name="Alikhan N.-F."/>
            <person name="Baker D."/>
            <person name="Gharbi K."/>
            <person name="Hall N."/>
            <person name="Watson M."/>
            <person name="Adriaenssens E.M."/>
            <person name="Foster-Nyarko E."/>
            <person name="Jarju S."/>
            <person name="Secka A."/>
            <person name="Antonio M."/>
            <person name="Oren A."/>
            <person name="Chaudhuri R."/>
            <person name="La Ragione R.M."/>
            <person name="Hildebrand F."/>
            <person name="Pallen M.J."/>
        </authorList>
    </citation>
    <scope>NUCLEOTIDE SEQUENCE [LARGE SCALE GENOMIC DNA]</scope>
    <source>
        <strain evidence="3 4">Sa1BUA1</strain>
    </source>
</reference>
<feature type="domain" description="DnaJ homologue subfamily C member 28 conserved" evidence="2">
    <location>
        <begin position="14"/>
        <end position="84"/>
    </location>
</feature>
<feature type="compositionally biased region" description="Low complexity" evidence="1">
    <location>
        <begin position="139"/>
        <end position="152"/>
    </location>
</feature>
<feature type="region of interest" description="Disordered" evidence="1">
    <location>
        <begin position="132"/>
        <end position="182"/>
    </location>
</feature>
<gene>
    <name evidence="3" type="ORF">H9624_12010</name>
</gene>
<keyword evidence="4" id="KW-1185">Reference proteome</keyword>
<dbReference type="InterPro" id="IPR018961">
    <property type="entry name" value="DnaJ_homolog_subfam-C_membr-28"/>
</dbReference>
<feature type="compositionally biased region" description="Basic residues" evidence="1">
    <location>
        <begin position="154"/>
        <end position="164"/>
    </location>
</feature>
<dbReference type="EMBL" id="JACSPO010000007">
    <property type="protein sequence ID" value="MBD8063040.1"/>
    <property type="molecule type" value="Genomic_DNA"/>
</dbReference>
<protein>
    <submittedName>
        <fullName evidence="3">DUF1992 domain-containing protein</fullName>
    </submittedName>
</protein>
<dbReference type="RefSeq" id="WP_251840142.1">
    <property type="nucleotide sequence ID" value="NZ_JACSPO010000007.1"/>
</dbReference>
<sequence length="182" mass="20161">MTERRPHDVPVETWVDRLVRDAAARGAFDSLPGAGKPLPGIDEPLHEDWWIRQKLRSEDLPLDGLLPPALLLRKELAALPETVRPLRDEAAVRDTVRALNRRVADYIRSPSGPVLPVAPADADAVVAQWRAGRGGDTQTGGTRPAERAAPGRPARPRRWRRLRRARENPTDVPRDGAGPDEE</sequence>
<name>A0ABR8Z3W1_9MICO</name>
<comment type="caution">
    <text evidence="3">The sequence shown here is derived from an EMBL/GenBank/DDBJ whole genome shotgun (WGS) entry which is preliminary data.</text>
</comment>
<dbReference type="Proteomes" id="UP000661894">
    <property type="component" value="Unassembled WGS sequence"/>
</dbReference>
<organism evidence="3 4">
    <name type="scientific">Oceanitalea stevensii</name>
    <dbReference type="NCBI Taxonomy" id="2763072"/>
    <lineage>
        <taxon>Bacteria</taxon>
        <taxon>Bacillati</taxon>
        <taxon>Actinomycetota</taxon>
        <taxon>Actinomycetes</taxon>
        <taxon>Micrococcales</taxon>
        <taxon>Bogoriellaceae</taxon>
        <taxon>Georgenia</taxon>
    </lineage>
</organism>